<dbReference type="PANTHER" id="PTHR21015">
    <property type="entry name" value="UDP-N-ACETYLGLUCOSAMINE--N-ACETYLMURAMYL-(PENTAPEPTIDE) PYROPHOSPHORYL-UNDECAPRENOL N-ACETYLGLUCOSAMINE TRANSFERASE 1"/>
    <property type="match status" value="1"/>
</dbReference>
<dbReference type="SUPFAM" id="SSF53756">
    <property type="entry name" value="UDP-Glycosyltransferase/glycogen phosphorylase"/>
    <property type="match status" value="1"/>
</dbReference>
<name>A0ABW5UF02_9SPHI</name>
<dbReference type="Pfam" id="PF04101">
    <property type="entry name" value="Glyco_tran_28_C"/>
    <property type="match status" value="1"/>
</dbReference>
<feature type="domain" description="Glycosyl transferase family 28 C-terminal" evidence="1">
    <location>
        <begin position="231"/>
        <end position="322"/>
    </location>
</feature>
<evidence type="ECO:0000259" key="1">
    <source>
        <dbReference type="Pfam" id="PF04101"/>
    </source>
</evidence>
<accession>A0ABW5UF02</accession>
<keyword evidence="3" id="KW-1185">Reference proteome</keyword>
<dbReference type="PANTHER" id="PTHR21015:SF22">
    <property type="entry name" value="GLYCOSYLTRANSFERASE"/>
    <property type="match status" value="1"/>
</dbReference>
<sequence>MPFKYCYYVHHHGSGHVMRAIEIAKSFHDQQITFMGSDLLKYARHLPDNVNCVHLPYDTPSTQDTEYISTTPSFLHYAPLRVSGLINRNALIVDFFRRNPNTLLVVDVSVEICLLARLCGIPTVVIRQSGQRTDVAHRIAYEAAELIIAPFPELLDSESDNPAMHKTYYAGGFSRYTNVTTKNTFGQDVAIFIGQGGTNIDDFLIRHIRQQLDPFTHLHIIGATSDLLPLEKTTYYDKVHDPSDILATCDVVICNAGHNTIMELADLRKHIICLPAERPFNEQLQKAQYLEQVGCAITVLEKNVYRTDWNECVAKARTLDTTQLAALTNKDAVNNIKRALDHTYNHLLTTASSQNPYE</sequence>
<dbReference type="Gene3D" id="3.40.50.2000">
    <property type="entry name" value="Glycogen Phosphorylase B"/>
    <property type="match status" value="2"/>
</dbReference>
<dbReference type="EMBL" id="JBHUMB010000014">
    <property type="protein sequence ID" value="MFD2744499.1"/>
    <property type="molecule type" value="Genomic_DNA"/>
</dbReference>
<proteinExistence type="predicted"/>
<gene>
    <name evidence="2" type="ORF">ACFSQ6_13965</name>
</gene>
<protein>
    <submittedName>
        <fullName evidence="2">Glycosyltransferase</fullName>
    </submittedName>
</protein>
<dbReference type="InterPro" id="IPR007235">
    <property type="entry name" value="Glyco_trans_28_C"/>
</dbReference>
<dbReference type="RefSeq" id="WP_066751942.1">
    <property type="nucleotide sequence ID" value="NZ_JBHUMB010000014.1"/>
</dbReference>
<comment type="caution">
    <text evidence="2">The sequence shown here is derived from an EMBL/GenBank/DDBJ whole genome shotgun (WGS) entry which is preliminary data.</text>
</comment>
<evidence type="ECO:0000313" key="3">
    <source>
        <dbReference type="Proteomes" id="UP001597418"/>
    </source>
</evidence>
<dbReference type="Proteomes" id="UP001597418">
    <property type="component" value="Unassembled WGS sequence"/>
</dbReference>
<reference evidence="3" key="1">
    <citation type="journal article" date="2019" name="Int. J. Syst. Evol. Microbiol.">
        <title>The Global Catalogue of Microorganisms (GCM) 10K type strain sequencing project: providing services to taxonomists for standard genome sequencing and annotation.</title>
        <authorList>
            <consortium name="The Broad Institute Genomics Platform"/>
            <consortium name="The Broad Institute Genome Sequencing Center for Infectious Disease"/>
            <person name="Wu L."/>
            <person name="Ma J."/>
        </authorList>
    </citation>
    <scope>NUCLEOTIDE SEQUENCE [LARGE SCALE GENOMIC DNA]</scope>
    <source>
        <strain evidence="3">KCTC 42247</strain>
    </source>
</reference>
<evidence type="ECO:0000313" key="2">
    <source>
        <dbReference type="EMBL" id="MFD2744499.1"/>
    </source>
</evidence>
<organism evidence="2 3">
    <name type="scientific">Sphingobacterium populi</name>
    <dbReference type="NCBI Taxonomy" id="1812824"/>
    <lineage>
        <taxon>Bacteria</taxon>
        <taxon>Pseudomonadati</taxon>
        <taxon>Bacteroidota</taxon>
        <taxon>Sphingobacteriia</taxon>
        <taxon>Sphingobacteriales</taxon>
        <taxon>Sphingobacteriaceae</taxon>
        <taxon>Sphingobacterium</taxon>
    </lineage>
</organism>